<organism evidence="1 2">
    <name type="scientific">Globisporangium ultimum (strain ATCC 200006 / CBS 805.95 / DAOM BR144)</name>
    <name type="common">Pythium ultimum</name>
    <dbReference type="NCBI Taxonomy" id="431595"/>
    <lineage>
        <taxon>Eukaryota</taxon>
        <taxon>Sar</taxon>
        <taxon>Stramenopiles</taxon>
        <taxon>Oomycota</taxon>
        <taxon>Peronosporomycetes</taxon>
        <taxon>Pythiales</taxon>
        <taxon>Pythiaceae</taxon>
        <taxon>Globisporangium</taxon>
    </lineage>
</organism>
<dbReference type="EMBL" id="GL376617">
    <property type="status" value="NOT_ANNOTATED_CDS"/>
    <property type="molecule type" value="Genomic_DNA"/>
</dbReference>
<dbReference type="VEuPathDB" id="FungiDB:PYU1_G007900"/>
<dbReference type="AlphaFoldDB" id="K3WSH2"/>
<dbReference type="InterPro" id="IPR015943">
    <property type="entry name" value="WD40/YVTN_repeat-like_dom_sf"/>
</dbReference>
<dbReference type="STRING" id="431595.K3WSH2"/>
<dbReference type="Gene3D" id="2.130.10.10">
    <property type="entry name" value="YVTN repeat-like/Quinoprotein amine dehydrogenase"/>
    <property type="match status" value="1"/>
</dbReference>
<dbReference type="PANTHER" id="PTHR31270">
    <property type="entry name" value="GLUTAMINYL-PEPTIDE CYCLOTRANSFERASE"/>
    <property type="match status" value="1"/>
</dbReference>
<dbReference type="Pfam" id="PF05096">
    <property type="entry name" value="Glu_cyclase_2"/>
    <property type="match status" value="1"/>
</dbReference>
<dbReference type="InParanoid" id="K3WSH2"/>
<dbReference type="SUPFAM" id="SSF63825">
    <property type="entry name" value="YWTD domain"/>
    <property type="match status" value="1"/>
</dbReference>
<reference evidence="2" key="2">
    <citation type="submission" date="2010-04" db="EMBL/GenBank/DDBJ databases">
        <authorList>
            <person name="Buell R."/>
            <person name="Hamilton J."/>
            <person name="Hostetler J."/>
        </authorList>
    </citation>
    <scope>NUCLEOTIDE SEQUENCE [LARGE SCALE GENOMIC DNA]</scope>
    <source>
        <strain evidence="2">DAOM:BR144</strain>
    </source>
</reference>
<dbReference type="InterPro" id="IPR007788">
    <property type="entry name" value="QCT"/>
</dbReference>
<protein>
    <recommendedName>
        <fullName evidence="3">Glutamine cyclotransferase</fullName>
    </recommendedName>
</protein>
<evidence type="ECO:0000313" key="1">
    <source>
        <dbReference type="EnsemblProtists" id="PYU1_T007916"/>
    </source>
</evidence>
<accession>K3WSH2</accession>
<dbReference type="OMA" id="YTDSFWI"/>
<sequence length="302" mass="32822">MLLRFLFTAVVVAFTAIAMSVYLPTTDSATSGLLLSSVRSASAGASTLSKNAGSSAPTVQVLASYPHDPDAFTQGLFVAKQGNDKFFIESTGLFGKSTLRKVAIESGEVLAKYDLPTDLFGEGVTLSENGEVVMLTWKSRKGFVFHVGSSSAPTNDALTFSLTREFAFSTVTGEGWGIDSNGSHLLVTDGSSTIMFWDPKTMREVRRIDVRFQNRAISQLNEIEFANGFIYANIWFQAVIVKIDPQSGDIVSVFDCAQLMDPSITRGDHNAVLNGIAYDADEDVFYVTGKLWNTVYKVRLLG</sequence>
<dbReference type="EnsemblProtists" id="PYU1_T007916">
    <property type="protein sequence ID" value="PYU1_T007916"/>
    <property type="gene ID" value="PYU1_G007900"/>
</dbReference>
<dbReference type="PANTHER" id="PTHR31270:SF1">
    <property type="entry name" value="GLUTAMINYL-PEPTIDE CYCLOTRANSFERASE"/>
    <property type="match status" value="1"/>
</dbReference>
<reference evidence="2" key="1">
    <citation type="journal article" date="2010" name="Genome Biol.">
        <title>Genome sequence of the necrotrophic plant pathogen Pythium ultimum reveals original pathogenicity mechanisms and effector repertoire.</title>
        <authorList>
            <person name="Levesque C.A."/>
            <person name="Brouwer H."/>
            <person name="Cano L."/>
            <person name="Hamilton J.P."/>
            <person name="Holt C."/>
            <person name="Huitema E."/>
            <person name="Raffaele S."/>
            <person name="Robideau G.P."/>
            <person name="Thines M."/>
            <person name="Win J."/>
            <person name="Zerillo M.M."/>
            <person name="Beakes G.W."/>
            <person name="Boore J.L."/>
            <person name="Busam D."/>
            <person name="Dumas B."/>
            <person name="Ferriera S."/>
            <person name="Fuerstenberg S.I."/>
            <person name="Gachon C.M."/>
            <person name="Gaulin E."/>
            <person name="Govers F."/>
            <person name="Grenville-Briggs L."/>
            <person name="Horner N."/>
            <person name="Hostetler J."/>
            <person name="Jiang R.H."/>
            <person name="Johnson J."/>
            <person name="Krajaejun T."/>
            <person name="Lin H."/>
            <person name="Meijer H.J."/>
            <person name="Moore B."/>
            <person name="Morris P."/>
            <person name="Phuntmart V."/>
            <person name="Puiu D."/>
            <person name="Shetty J."/>
            <person name="Stajich J.E."/>
            <person name="Tripathy S."/>
            <person name="Wawra S."/>
            <person name="van West P."/>
            <person name="Whitty B.R."/>
            <person name="Coutinho P.M."/>
            <person name="Henrissat B."/>
            <person name="Martin F."/>
            <person name="Thomas P.D."/>
            <person name="Tyler B.M."/>
            <person name="De Vries R.P."/>
            <person name="Kamoun S."/>
            <person name="Yandell M."/>
            <person name="Tisserat N."/>
            <person name="Buell C.R."/>
        </authorList>
    </citation>
    <scope>NUCLEOTIDE SEQUENCE</scope>
    <source>
        <strain evidence="2">DAOM:BR144</strain>
    </source>
</reference>
<keyword evidence="2" id="KW-1185">Reference proteome</keyword>
<evidence type="ECO:0008006" key="3">
    <source>
        <dbReference type="Google" id="ProtNLM"/>
    </source>
</evidence>
<dbReference type="eggNOG" id="ENOG502QUQC">
    <property type="taxonomic scope" value="Eukaryota"/>
</dbReference>
<evidence type="ECO:0000313" key="2">
    <source>
        <dbReference type="Proteomes" id="UP000019132"/>
    </source>
</evidence>
<proteinExistence type="predicted"/>
<dbReference type="Proteomes" id="UP000019132">
    <property type="component" value="Unassembled WGS sequence"/>
</dbReference>
<dbReference type="GO" id="GO:0016603">
    <property type="term" value="F:glutaminyl-peptide cyclotransferase activity"/>
    <property type="evidence" value="ECO:0007669"/>
    <property type="project" value="InterPro"/>
</dbReference>
<reference evidence="1" key="3">
    <citation type="submission" date="2015-02" db="UniProtKB">
        <authorList>
            <consortium name="EnsemblProtists"/>
        </authorList>
    </citation>
    <scope>IDENTIFICATION</scope>
    <source>
        <strain evidence="1">DAOM BR144</strain>
    </source>
</reference>
<dbReference type="HOGENOM" id="CLU_060272_2_2_1"/>
<name>K3WSH2_GLOUD</name>